<dbReference type="Proteomes" id="UP000591948">
    <property type="component" value="Unassembled WGS sequence"/>
</dbReference>
<protein>
    <submittedName>
        <fullName evidence="1">Uncharacterized protein</fullName>
    </submittedName>
</protein>
<comment type="caution">
    <text evidence="1">The sequence shown here is derived from an EMBL/GenBank/DDBJ whole genome shotgun (WGS) entry which is preliminary data.</text>
</comment>
<evidence type="ECO:0000313" key="1">
    <source>
        <dbReference type="EMBL" id="GFP29008.1"/>
    </source>
</evidence>
<reference evidence="1 2" key="1">
    <citation type="journal article" date="2020" name="Front. Microbiol.">
        <title>Single-cell genomics of novel Actinobacteria with the Wood-Ljungdahl pathway discovered in a serpentinizing system.</title>
        <authorList>
            <person name="Merino N."/>
            <person name="Kawai M."/>
            <person name="Boyd E.S."/>
            <person name="Colman D.R."/>
            <person name="McGlynn S.E."/>
            <person name="Nealson K.H."/>
            <person name="Kurokawa K."/>
            <person name="Hongoh Y."/>
        </authorList>
    </citation>
    <scope>NUCLEOTIDE SEQUENCE [LARGE SCALE GENOMIC DNA]</scope>
    <source>
        <strain evidence="1 2">S33</strain>
    </source>
</reference>
<feature type="non-terminal residue" evidence="1">
    <location>
        <position position="1"/>
    </location>
</feature>
<proteinExistence type="predicted"/>
<accession>A0A6V8P9R6</accession>
<gene>
    <name evidence="1" type="ORF">HKBW3S33_02424</name>
</gene>
<dbReference type="AlphaFoldDB" id="A0A6V8P9R6"/>
<sequence>AVERVQQEHGEAVGIVRSETSHVSCTVVRWLPGNEARVLADFEVEGLRVASWSAFWQLEQQLRTMGEEREVELGGGRPSRAFAAALGPAEWQFDLRRPWRRAPYRIAVGPWRCRQGYSTGAATAGLVTLGGRKPP</sequence>
<organism evidence="1 2">
    <name type="scientific">Candidatus Hakubella thermalkaliphila</name>
    <dbReference type="NCBI Taxonomy" id="2754717"/>
    <lineage>
        <taxon>Bacteria</taxon>
        <taxon>Bacillati</taxon>
        <taxon>Actinomycetota</taxon>
        <taxon>Actinomycetota incertae sedis</taxon>
        <taxon>Candidatus Hakubellales</taxon>
        <taxon>Candidatus Hakubellaceae</taxon>
        <taxon>Candidatus Hakubella</taxon>
    </lineage>
</organism>
<dbReference type="EMBL" id="BLRY01000570">
    <property type="protein sequence ID" value="GFP29008.1"/>
    <property type="molecule type" value="Genomic_DNA"/>
</dbReference>
<evidence type="ECO:0000313" key="2">
    <source>
        <dbReference type="Proteomes" id="UP000591948"/>
    </source>
</evidence>
<keyword evidence="2" id="KW-1185">Reference proteome</keyword>
<name>A0A6V8P9R6_9ACTN</name>